<protein>
    <submittedName>
        <fullName evidence="2">Uncharacterized protein</fullName>
    </submittedName>
</protein>
<dbReference type="EMBL" id="JAKOGI010000338">
    <property type="protein sequence ID" value="KAJ8436558.1"/>
    <property type="molecule type" value="Genomic_DNA"/>
</dbReference>
<feature type="region of interest" description="Disordered" evidence="1">
    <location>
        <begin position="1"/>
        <end position="33"/>
    </location>
</feature>
<dbReference type="PANTHER" id="PTHR35704">
    <property type="entry name" value="OS02G0254600 PROTEIN"/>
    <property type="match status" value="1"/>
</dbReference>
<dbReference type="PANTHER" id="PTHR35704:SF1">
    <property type="entry name" value="OS02G0254600 PROTEIN"/>
    <property type="match status" value="1"/>
</dbReference>
<evidence type="ECO:0000256" key="1">
    <source>
        <dbReference type="SAM" id="MobiDB-lite"/>
    </source>
</evidence>
<evidence type="ECO:0000313" key="3">
    <source>
        <dbReference type="Proteomes" id="UP001153076"/>
    </source>
</evidence>
<gene>
    <name evidence="2" type="ORF">Cgig2_031499</name>
</gene>
<feature type="compositionally biased region" description="Basic and acidic residues" evidence="1">
    <location>
        <begin position="19"/>
        <end position="33"/>
    </location>
</feature>
<accession>A0A9Q1QBW3</accession>
<dbReference type="Proteomes" id="UP001153076">
    <property type="component" value="Unassembled WGS sequence"/>
</dbReference>
<dbReference type="AlphaFoldDB" id="A0A9Q1QBW3"/>
<comment type="caution">
    <text evidence="2">The sequence shown here is derived from an EMBL/GenBank/DDBJ whole genome shotgun (WGS) entry which is preliminary data.</text>
</comment>
<proteinExistence type="predicted"/>
<name>A0A9Q1QBW3_9CARY</name>
<keyword evidence="3" id="KW-1185">Reference proteome</keyword>
<organism evidence="2 3">
    <name type="scientific">Carnegiea gigantea</name>
    <dbReference type="NCBI Taxonomy" id="171969"/>
    <lineage>
        <taxon>Eukaryota</taxon>
        <taxon>Viridiplantae</taxon>
        <taxon>Streptophyta</taxon>
        <taxon>Embryophyta</taxon>
        <taxon>Tracheophyta</taxon>
        <taxon>Spermatophyta</taxon>
        <taxon>Magnoliopsida</taxon>
        <taxon>eudicotyledons</taxon>
        <taxon>Gunneridae</taxon>
        <taxon>Pentapetalae</taxon>
        <taxon>Caryophyllales</taxon>
        <taxon>Cactineae</taxon>
        <taxon>Cactaceae</taxon>
        <taxon>Cactoideae</taxon>
        <taxon>Echinocereeae</taxon>
        <taxon>Carnegiea</taxon>
    </lineage>
</organism>
<sequence>MGNCIESCKDNQGGEEEIEKEREEHRGMGDGDDRILKVVGEKNNGNNGMRVKMVLTKEELQWLMLQLSNREAGRNGDNKSIEEVLLEIEKARKRVFAQSWKPSLSSISEIMGICIESCNDSQGEEEIEKGDGDDRNLKVFGEKSNGHNGVRLKVVLTKDELQWLMMPLSNREAGGLIIIGLVAMEKARKRVFAQRWRPSLSSISEVPELQEKHR</sequence>
<reference evidence="2" key="1">
    <citation type="submission" date="2022-04" db="EMBL/GenBank/DDBJ databases">
        <title>Carnegiea gigantea Genome sequencing and assembly v2.</title>
        <authorList>
            <person name="Copetti D."/>
            <person name="Sanderson M.J."/>
            <person name="Burquez A."/>
            <person name="Wojciechowski M.F."/>
        </authorList>
    </citation>
    <scope>NUCLEOTIDE SEQUENCE</scope>
    <source>
        <strain evidence="2">SGP5-SGP5p</strain>
        <tissue evidence="2">Aerial part</tissue>
    </source>
</reference>
<dbReference type="OrthoDB" id="690994at2759"/>
<evidence type="ECO:0000313" key="2">
    <source>
        <dbReference type="EMBL" id="KAJ8436558.1"/>
    </source>
</evidence>